<evidence type="ECO:0000256" key="8">
    <source>
        <dbReference type="PIRSR" id="PIRSR613078-2"/>
    </source>
</evidence>
<keyword evidence="5 6" id="KW-0413">Isomerase</keyword>
<dbReference type="CDD" id="cd07067">
    <property type="entry name" value="HP_PGM_like"/>
    <property type="match status" value="1"/>
</dbReference>
<gene>
    <name evidence="6" type="primary">gpmA</name>
    <name evidence="10" type="ORF">LNAT_P1452</name>
</gene>
<dbReference type="SMART" id="SM00855">
    <property type="entry name" value="PGAM"/>
    <property type="match status" value="1"/>
</dbReference>
<dbReference type="FunFam" id="3.40.50.1240:FF:000003">
    <property type="entry name" value="2,3-bisphosphoglycerate-dependent phosphoglycerate mutase"/>
    <property type="match status" value="1"/>
</dbReference>
<feature type="binding site" evidence="6 8">
    <location>
        <begin position="23"/>
        <end position="24"/>
    </location>
    <ligand>
        <name>substrate</name>
    </ligand>
</feature>
<dbReference type="InterPro" id="IPR029033">
    <property type="entry name" value="His_PPase_superfam"/>
</dbReference>
<proteinExistence type="inferred from homology"/>
<comment type="function">
    <text evidence="6">Catalyzes the interconversion of 2-phosphoglycerate and 3-phosphoglycerate.</text>
</comment>
<comment type="pathway">
    <text evidence="6">Carbohydrate degradation; glycolysis; pyruvate from D-glyceraldehyde 3-phosphate: step 3/5.</text>
</comment>
<keyword evidence="4 6" id="KW-0324">Glycolysis</keyword>
<sequence>MDMAKLVLVRHGKSEWNKLNKFTGWVDVDLAPEGIEEAKKAGEKLKDAGFAFDVCFSSYLKRAIKTGIIILEELDLLWIDHLKDWRFNERFYGALTGLNKDEVKQELGEEKFLLYRRSYDVPPPPLSEDDPRHPRFDPKYKNFPIELIPNTESLKDNQIRAMAAFHERVAPLLVEGKDVLITAHGNTIRGMVKELDGISDEDIPKFEIATGVPRVYEFDESLHIKKVYNLD</sequence>
<dbReference type="InterPro" id="IPR013078">
    <property type="entry name" value="His_Pase_superF_clade-1"/>
</dbReference>
<evidence type="ECO:0000256" key="6">
    <source>
        <dbReference type="HAMAP-Rule" id="MF_01039"/>
    </source>
</evidence>
<dbReference type="InterPro" id="IPR005952">
    <property type="entry name" value="Phosphogly_mut1"/>
</dbReference>
<evidence type="ECO:0000256" key="1">
    <source>
        <dbReference type="ARBA" id="ARBA00000380"/>
    </source>
</evidence>
<feature type="binding site" evidence="6 8">
    <location>
        <begin position="185"/>
        <end position="186"/>
    </location>
    <ligand>
        <name>substrate</name>
    </ligand>
</feature>
<protein>
    <recommendedName>
        <fullName evidence="6">2,3-bisphosphoglycerate-dependent phosphoglycerate mutase</fullName>
        <shortName evidence="6">BPG-dependent PGAM</shortName>
        <shortName evidence="6">PGAM</shortName>
        <shortName evidence="6">Phosphoglyceromutase</shortName>
        <shortName evidence="6">dPGM</shortName>
        <ecNumber evidence="6">5.4.2.11</ecNumber>
    </recommendedName>
</protein>
<evidence type="ECO:0000256" key="3">
    <source>
        <dbReference type="ARBA" id="ARBA00022432"/>
    </source>
</evidence>
<evidence type="ECO:0000256" key="4">
    <source>
        <dbReference type="ARBA" id="ARBA00023152"/>
    </source>
</evidence>
<dbReference type="GO" id="GO:0006096">
    <property type="term" value="P:glycolytic process"/>
    <property type="evidence" value="ECO:0007669"/>
    <property type="project" value="UniProtKB-UniRule"/>
</dbReference>
<keyword evidence="3 6" id="KW-0312">Gluconeogenesis</keyword>
<evidence type="ECO:0000256" key="7">
    <source>
        <dbReference type="PIRSR" id="PIRSR613078-1"/>
    </source>
</evidence>
<dbReference type="UniPathway" id="UPA00109">
    <property type="reaction ID" value="UER00186"/>
</dbReference>
<feature type="site" description="Transition state stabilizer" evidence="6 9">
    <location>
        <position position="184"/>
    </location>
</feature>
<dbReference type="Pfam" id="PF00300">
    <property type="entry name" value="His_Phos_1"/>
    <property type="match status" value="2"/>
</dbReference>
<evidence type="ECO:0000313" key="10">
    <source>
        <dbReference type="EMBL" id="GAX88157.1"/>
    </source>
</evidence>
<reference evidence="10 11" key="1">
    <citation type="journal article" date="2017" name="Syst. Appl. Microbiol.">
        <title>Lebetimonas natsushimae sp. nov., a novel strictly anaerobic, moderately thermophilic chemoautotroph isolated from a deep-sea hydrothermal vent polychaete nest in the Mid-Okinawa Trough.</title>
        <authorList>
            <person name="Nagata R."/>
            <person name="Takaki Y."/>
            <person name="Tame A."/>
            <person name="Nunoura T."/>
            <person name="Muto H."/>
            <person name="Mino S."/>
            <person name="Sawayama S."/>
            <person name="Takai K."/>
            <person name="Nakagawa S."/>
        </authorList>
    </citation>
    <scope>NUCLEOTIDE SEQUENCE [LARGE SCALE GENOMIC DNA]</scope>
    <source>
        <strain evidence="10 11">HS1857</strain>
    </source>
</reference>
<dbReference type="HAMAP" id="MF_01039">
    <property type="entry name" value="PGAM_GpmA"/>
    <property type="match status" value="1"/>
</dbReference>
<feature type="binding site" evidence="6 8">
    <location>
        <position position="62"/>
    </location>
    <ligand>
        <name>substrate</name>
    </ligand>
</feature>
<feature type="binding site" evidence="6 8">
    <location>
        <position position="100"/>
    </location>
    <ligand>
        <name>substrate</name>
    </ligand>
</feature>
<dbReference type="GO" id="GO:0004619">
    <property type="term" value="F:phosphoglycerate mutase activity"/>
    <property type="evidence" value="ECO:0007669"/>
    <property type="project" value="UniProtKB-UniRule"/>
</dbReference>
<feature type="active site" description="Tele-phosphohistidine intermediate" evidence="6 7">
    <location>
        <position position="11"/>
    </location>
</feature>
<dbReference type="EMBL" id="BDME01000006">
    <property type="protein sequence ID" value="GAX88157.1"/>
    <property type="molecule type" value="Genomic_DNA"/>
</dbReference>
<feature type="binding site" evidence="6 8">
    <location>
        <begin position="116"/>
        <end position="117"/>
    </location>
    <ligand>
        <name>substrate</name>
    </ligand>
</feature>
<keyword evidence="11" id="KW-1185">Reference proteome</keyword>
<dbReference type="Proteomes" id="UP000217944">
    <property type="component" value="Unassembled WGS sequence"/>
</dbReference>
<evidence type="ECO:0000256" key="9">
    <source>
        <dbReference type="PIRSR" id="PIRSR613078-3"/>
    </source>
</evidence>
<evidence type="ECO:0000313" key="11">
    <source>
        <dbReference type="Proteomes" id="UP000217944"/>
    </source>
</evidence>
<evidence type="ECO:0000256" key="5">
    <source>
        <dbReference type="ARBA" id="ARBA00023235"/>
    </source>
</evidence>
<accession>A0A292YE48</accession>
<feature type="active site" description="Proton donor/acceptor" evidence="6 7">
    <location>
        <position position="89"/>
    </location>
</feature>
<feature type="binding site" evidence="6 8">
    <location>
        <begin position="89"/>
        <end position="92"/>
    </location>
    <ligand>
        <name>substrate</name>
    </ligand>
</feature>
<dbReference type="AlphaFoldDB" id="A0A292YE48"/>
<organism evidence="10 11">
    <name type="scientific">Lebetimonas natsushimae</name>
    <dbReference type="NCBI Taxonomy" id="1936991"/>
    <lineage>
        <taxon>Bacteria</taxon>
        <taxon>Pseudomonadati</taxon>
        <taxon>Campylobacterota</taxon>
        <taxon>Epsilonproteobacteria</taxon>
        <taxon>Nautiliales</taxon>
        <taxon>Nautiliaceae</taxon>
        <taxon>Lebetimonas</taxon>
    </lineage>
</organism>
<name>A0A292YE48_9BACT</name>
<comment type="similarity">
    <text evidence="2 6">Belongs to the phosphoglycerate mutase family. BPG-dependent PGAM subfamily.</text>
</comment>
<dbReference type="GO" id="GO:0006094">
    <property type="term" value="P:gluconeogenesis"/>
    <property type="evidence" value="ECO:0007669"/>
    <property type="project" value="UniProtKB-UniRule"/>
</dbReference>
<comment type="catalytic activity">
    <reaction evidence="1 6">
        <text>(2R)-2-phosphoglycerate = (2R)-3-phosphoglycerate</text>
        <dbReference type="Rhea" id="RHEA:15901"/>
        <dbReference type="ChEBI" id="CHEBI:58272"/>
        <dbReference type="ChEBI" id="CHEBI:58289"/>
        <dbReference type="EC" id="5.4.2.11"/>
    </reaction>
</comment>
<comment type="caution">
    <text evidence="10">The sequence shown here is derived from an EMBL/GenBank/DDBJ whole genome shotgun (WGS) entry which is preliminary data.</text>
</comment>
<evidence type="ECO:0000256" key="2">
    <source>
        <dbReference type="ARBA" id="ARBA00006717"/>
    </source>
</evidence>
<dbReference type="Gene3D" id="3.40.50.1240">
    <property type="entry name" value="Phosphoglycerate mutase-like"/>
    <property type="match status" value="1"/>
</dbReference>
<dbReference type="SUPFAM" id="SSF53254">
    <property type="entry name" value="Phosphoglycerate mutase-like"/>
    <property type="match status" value="1"/>
</dbReference>
<dbReference type="EC" id="5.4.2.11" evidence="6"/>
<dbReference type="PANTHER" id="PTHR11931">
    <property type="entry name" value="PHOSPHOGLYCERATE MUTASE"/>
    <property type="match status" value="1"/>
</dbReference>
<dbReference type="NCBIfam" id="NF010713">
    <property type="entry name" value="PRK14115.1"/>
    <property type="match status" value="1"/>
</dbReference>
<dbReference type="NCBIfam" id="TIGR01258">
    <property type="entry name" value="pgm_1"/>
    <property type="match status" value="1"/>
</dbReference>
<feature type="binding site" evidence="6 8">
    <location>
        <begin position="10"/>
        <end position="17"/>
    </location>
    <ligand>
        <name>substrate</name>
    </ligand>
</feature>